<keyword evidence="1" id="KW-0677">Repeat</keyword>
<name>A0ABW1HEC2_9ACTN</name>
<evidence type="ECO:0000313" key="5">
    <source>
        <dbReference type="Proteomes" id="UP001596226"/>
    </source>
</evidence>
<dbReference type="InterPro" id="IPR050498">
    <property type="entry name" value="Ycf3"/>
</dbReference>
<keyword evidence="2 3" id="KW-0802">TPR repeat</keyword>
<dbReference type="PROSITE" id="PS50005">
    <property type="entry name" value="TPR"/>
    <property type="match status" value="1"/>
</dbReference>
<evidence type="ECO:0000313" key="4">
    <source>
        <dbReference type="EMBL" id="MFC5926876.1"/>
    </source>
</evidence>
<reference evidence="5" key="1">
    <citation type="journal article" date="2019" name="Int. J. Syst. Evol. Microbiol.">
        <title>The Global Catalogue of Microorganisms (GCM) 10K type strain sequencing project: providing services to taxonomists for standard genome sequencing and annotation.</title>
        <authorList>
            <consortium name="The Broad Institute Genomics Platform"/>
            <consortium name="The Broad Institute Genome Sequencing Center for Infectious Disease"/>
            <person name="Wu L."/>
            <person name="Ma J."/>
        </authorList>
    </citation>
    <scope>NUCLEOTIDE SEQUENCE [LARGE SCALE GENOMIC DNA]</scope>
    <source>
        <strain evidence="5">CGMCC 4.7144</strain>
    </source>
</reference>
<accession>A0ABW1HEC2</accession>
<dbReference type="PANTHER" id="PTHR44858">
    <property type="entry name" value="TETRATRICOPEPTIDE REPEAT PROTEIN 6"/>
    <property type="match status" value="1"/>
</dbReference>
<dbReference type="InterPro" id="IPR013105">
    <property type="entry name" value="TPR_2"/>
</dbReference>
<organism evidence="4 5">
    <name type="scientific">Micromonospora vulcania</name>
    <dbReference type="NCBI Taxonomy" id="1441873"/>
    <lineage>
        <taxon>Bacteria</taxon>
        <taxon>Bacillati</taxon>
        <taxon>Actinomycetota</taxon>
        <taxon>Actinomycetes</taxon>
        <taxon>Micromonosporales</taxon>
        <taxon>Micromonosporaceae</taxon>
        <taxon>Micromonospora</taxon>
    </lineage>
</organism>
<feature type="repeat" description="TPR" evidence="3">
    <location>
        <begin position="230"/>
        <end position="263"/>
    </location>
</feature>
<protein>
    <submittedName>
        <fullName evidence="4">Tetratricopeptide repeat protein</fullName>
    </submittedName>
</protein>
<evidence type="ECO:0000256" key="2">
    <source>
        <dbReference type="ARBA" id="ARBA00022803"/>
    </source>
</evidence>
<dbReference type="SUPFAM" id="SSF48452">
    <property type="entry name" value="TPR-like"/>
    <property type="match status" value="2"/>
</dbReference>
<dbReference type="RefSeq" id="WP_377515165.1">
    <property type="nucleotide sequence ID" value="NZ_JBHSQS010000022.1"/>
</dbReference>
<dbReference type="EMBL" id="JBHSQS010000022">
    <property type="protein sequence ID" value="MFC5926876.1"/>
    <property type="molecule type" value="Genomic_DNA"/>
</dbReference>
<dbReference type="InterPro" id="IPR019734">
    <property type="entry name" value="TPR_rpt"/>
</dbReference>
<dbReference type="InterPro" id="IPR011990">
    <property type="entry name" value="TPR-like_helical_dom_sf"/>
</dbReference>
<sequence>MRARIVRRLAASARGLKRLPVVLLLASLVLLAGTPLVWNWRDAARHDQAAPAPNGPVNPQAGGRALESTIKAAQQRLKDLPRDWSTWARLGSAYVQQGRITADPAYYPKAEGALQKSLELKDTANWQAMVGMAALTNARHDFRTALDWGRRAEQVNPSAGSVHGVLVDALTQLGEYEKARDSLQRMLDVEPGVSSFTRASYDFEQRGQVVKARDALHRALADAASPADVAFCRYYLGELAFNNGDPAEALRQYEQGIAHDPDYQLLYAGQARAQAALGQTAEALAGYDRVTQVLPLPELLVEYGDALQAAGQPDKAVQQYDLLTAARQLFTSNGVVDHLATATFLADHGQPAEALQQAQAEWKSRRSVLAADALAWALHRNRRDTEALKYAQIATGLGWRNATFHYHRGMILDAIGRRDQARRDLSTALAINPFFDALQAPIARTLLDTLGGPV</sequence>
<evidence type="ECO:0000256" key="1">
    <source>
        <dbReference type="ARBA" id="ARBA00022737"/>
    </source>
</evidence>
<dbReference type="Gene3D" id="1.25.40.10">
    <property type="entry name" value="Tetratricopeptide repeat domain"/>
    <property type="match status" value="3"/>
</dbReference>
<keyword evidence="5" id="KW-1185">Reference proteome</keyword>
<evidence type="ECO:0000256" key="3">
    <source>
        <dbReference type="PROSITE-ProRule" id="PRU00339"/>
    </source>
</evidence>
<dbReference type="Proteomes" id="UP001596226">
    <property type="component" value="Unassembled WGS sequence"/>
</dbReference>
<comment type="caution">
    <text evidence="4">The sequence shown here is derived from an EMBL/GenBank/DDBJ whole genome shotgun (WGS) entry which is preliminary data.</text>
</comment>
<gene>
    <name evidence="4" type="ORF">ACFQGL_26405</name>
</gene>
<dbReference type="SMART" id="SM00028">
    <property type="entry name" value="TPR"/>
    <property type="match status" value="6"/>
</dbReference>
<dbReference type="Pfam" id="PF07719">
    <property type="entry name" value="TPR_2"/>
    <property type="match status" value="1"/>
</dbReference>
<proteinExistence type="predicted"/>
<dbReference type="PANTHER" id="PTHR44858:SF1">
    <property type="entry name" value="UDP-N-ACETYLGLUCOSAMINE--PEPTIDE N-ACETYLGLUCOSAMINYLTRANSFERASE SPINDLY-RELATED"/>
    <property type="match status" value="1"/>
</dbReference>